<reference evidence="3 4" key="1">
    <citation type="submission" date="2016-10" db="EMBL/GenBank/DDBJ databases">
        <authorList>
            <person name="de Groot N.N."/>
        </authorList>
    </citation>
    <scope>NUCLEOTIDE SEQUENCE [LARGE SCALE GENOMIC DNA]</scope>
    <source>
        <strain evidence="3 4">DSM 8537</strain>
    </source>
</reference>
<dbReference type="Pfam" id="PF02517">
    <property type="entry name" value="Rce1-like"/>
    <property type="match status" value="1"/>
</dbReference>
<feature type="transmembrane region" description="Helical" evidence="1">
    <location>
        <begin position="109"/>
        <end position="135"/>
    </location>
</feature>
<keyword evidence="3" id="KW-0645">Protease</keyword>
<evidence type="ECO:0000259" key="2">
    <source>
        <dbReference type="Pfam" id="PF02517"/>
    </source>
</evidence>
<keyword evidence="1" id="KW-0472">Membrane</keyword>
<feature type="transmembrane region" description="Helical" evidence="1">
    <location>
        <begin position="15"/>
        <end position="34"/>
    </location>
</feature>
<keyword evidence="1" id="KW-1133">Transmembrane helix</keyword>
<gene>
    <name evidence="3" type="ORF">SAMN04488021_10179</name>
</gene>
<feature type="transmembrane region" description="Helical" evidence="1">
    <location>
        <begin position="76"/>
        <end position="97"/>
    </location>
</feature>
<proteinExistence type="predicted"/>
<protein>
    <submittedName>
        <fullName evidence="3">CAAX protease self-immunity</fullName>
    </submittedName>
</protein>
<dbReference type="RefSeq" id="WP_074965738.1">
    <property type="nucleotide sequence ID" value="NZ_CBCRYP010000005.1"/>
</dbReference>
<keyword evidence="1" id="KW-0812">Transmembrane</keyword>
<dbReference type="Proteomes" id="UP000183635">
    <property type="component" value="Unassembled WGS sequence"/>
</dbReference>
<evidence type="ECO:0000313" key="3">
    <source>
        <dbReference type="EMBL" id="SFH08369.1"/>
    </source>
</evidence>
<dbReference type="GO" id="GO:0004175">
    <property type="term" value="F:endopeptidase activity"/>
    <property type="evidence" value="ECO:0007669"/>
    <property type="project" value="UniProtKB-ARBA"/>
</dbReference>
<keyword evidence="3" id="KW-0378">Hydrolase</keyword>
<dbReference type="GO" id="GO:0006508">
    <property type="term" value="P:proteolysis"/>
    <property type="evidence" value="ECO:0007669"/>
    <property type="project" value="UniProtKB-KW"/>
</dbReference>
<dbReference type="InterPro" id="IPR003675">
    <property type="entry name" value="Rce1/LyrA-like_dom"/>
</dbReference>
<accession>A0A1I2X5Y0</accession>
<organism evidence="3 4">
    <name type="scientific">Paracoccus aminovorans</name>
    <dbReference type="NCBI Taxonomy" id="34004"/>
    <lineage>
        <taxon>Bacteria</taxon>
        <taxon>Pseudomonadati</taxon>
        <taxon>Pseudomonadota</taxon>
        <taxon>Alphaproteobacteria</taxon>
        <taxon>Rhodobacterales</taxon>
        <taxon>Paracoccaceae</taxon>
        <taxon>Paracoccus</taxon>
    </lineage>
</organism>
<feature type="transmembrane region" description="Helical" evidence="1">
    <location>
        <begin position="193"/>
        <end position="213"/>
    </location>
</feature>
<name>A0A1I2X5Y0_9RHOB</name>
<feature type="transmembrane region" description="Helical" evidence="1">
    <location>
        <begin position="39"/>
        <end position="56"/>
    </location>
</feature>
<dbReference type="STRING" id="34004.SAMN04488021_10179"/>
<dbReference type="EMBL" id="FOPU01000001">
    <property type="protein sequence ID" value="SFH08369.1"/>
    <property type="molecule type" value="Genomic_DNA"/>
</dbReference>
<evidence type="ECO:0000313" key="4">
    <source>
        <dbReference type="Proteomes" id="UP000183635"/>
    </source>
</evidence>
<dbReference type="AlphaFoldDB" id="A0A1I2X5Y0"/>
<evidence type="ECO:0000256" key="1">
    <source>
        <dbReference type="SAM" id="Phobius"/>
    </source>
</evidence>
<feature type="transmembrane region" description="Helical" evidence="1">
    <location>
        <begin position="155"/>
        <end position="181"/>
    </location>
</feature>
<dbReference type="GO" id="GO:0080120">
    <property type="term" value="P:CAAX-box protein maturation"/>
    <property type="evidence" value="ECO:0007669"/>
    <property type="project" value="UniProtKB-ARBA"/>
</dbReference>
<sequence>MAHVAEPEAAIGRGLLWAEFAALYVGAPLAIAVFMPPRLLFPALFVFSLAGLALLWRTGGFEWHGLIRGWRAVPPWQILAFGLVVALIGWSIVQLARPEYFRPLTPERLRFLAVIWLLYPLLSALPQELIFRALFFHRFSSLFPDRATAVLANAAVFSFAHLMYWSLVVAVLTFVGGWIFARAYLLRGFPSAWLLHAIAGNVLFTVGMGAYFWSGGVVRPF</sequence>
<feature type="domain" description="CAAX prenyl protease 2/Lysostaphin resistance protein A-like" evidence="2">
    <location>
        <begin position="112"/>
        <end position="198"/>
    </location>
</feature>
<keyword evidence="4" id="KW-1185">Reference proteome</keyword>